<dbReference type="InterPro" id="IPR014710">
    <property type="entry name" value="RmlC-like_jellyroll"/>
</dbReference>
<evidence type="ECO:0000256" key="4">
    <source>
        <dbReference type="ARBA" id="ARBA00022958"/>
    </source>
</evidence>
<evidence type="ECO:0000256" key="1">
    <source>
        <dbReference type="ARBA" id="ARBA00022538"/>
    </source>
</evidence>
<dbReference type="PROSITE" id="PS50042">
    <property type="entry name" value="CNMP_BINDING_3"/>
    <property type="match status" value="1"/>
</dbReference>
<dbReference type="Gene3D" id="1.10.287.70">
    <property type="match status" value="1"/>
</dbReference>
<dbReference type="EMBL" id="FN654982">
    <property type="protein sequence ID" value="CBY37467.1"/>
    <property type="molecule type" value="Genomic_DNA"/>
</dbReference>
<keyword evidence="5" id="KW-0407">Ion channel</keyword>
<dbReference type="InterPro" id="IPR000595">
    <property type="entry name" value="cNMP-bd_dom"/>
</dbReference>
<dbReference type="Gene3D" id="1.10.1200.260">
    <property type="match status" value="1"/>
</dbReference>
<keyword evidence="1" id="KW-0633">Potassium transport</keyword>
<dbReference type="Pfam" id="PF00027">
    <property type="entry name" value="cNMP_binding"/>
    <property type="match status" value="1"/>
</dbReference>
<keyword evidence="3" id="KW-0406">Ion transport</keyword>
<reference evidence="8" key="1">
    <citation type="journal article" date="2010" name="Science">
        <title>Plasticity of animal genome architecture unmasked by rapid evolution of a pelagic tunicate.</title>
        <authorList>
            <person name="Denoeud F."/>
            <person name="Henriet S."/>
            <person name="Mungpakdee S."/>
            <person name="Aury J.M."/>
            <person name="Da Silva C."/>
            <person name="Brinkmann H."/>
            <person name="Mikhaleva J."/>
            <person name="Olsen L.C."/>
            <person name="Jubin C."/>
            <person name="Canestro C."/>
            <person name="Bouquet J.M."/>
            <person name="Danks G."/>
            <person name="Poulain J."/>
            <person name="Campsteijn C."/>
            <person name="Adamski M."/>
            <person name="Cross I."/>
            <person name="Yadetie F."/>
            <person name="Muffato M."/>
            <person name="Louis A."/>
            <person name="Butcher S."/>
            <person name="Tsagkogeorga G."/>
            <person name="Konrad A."/>
            <person name="Singh S."/>
            <person name="Jensen M.F."/>
            <person name="Cong E.H."/>
            <person name="Eikeseth-Otteraa H."/>
            <person name="Noel B."/>
            <person name="Anthouard V."/>
            <person name="Porcel B.M."/>
            <person name="Kachouri-Lafond R."/>
            <person name="Nishino A."/>
            <person name="Ugolini M."/>
            <person name="Chourrout P."/>
            <person name="Nishida H."/>
            <person name="Aasland R."/>
            <person name="Huzurbazar S."/>
            <person name="Westhof E."/>
            <person name="Delsuc F."/>
            <person name="Lehrach H."/>
            <person name="Reinhardt R."/>
            <person name="Weissenbach J."/>
            <person name="Roy S.W."/>
            <person name="Artiguenave F."/>
            <person name="Postlethwait J.H."/>
            <person name="Manak J.R."/>
            <person name="Thompson E.M."/>
            <person name="Jaillon O."/>
            <person name="Du Pasquier L."/>
            <person name="Boudinot P."/>
            <person name="Liberles D.A."/>
            <person name="Volff J.N."/>
            <person name="Philippe H."/>
            <person name="Lenhard B."/>
            <person name="Roest Crollius H."/>
            <person name="Wincker P."/>
            <person name="Chourrout D."/>
        </authorList>
    </citation>
    <scope>NUCLEOTIDE SEQUENCE [LARGE SCALE GENOMIC DNA]</scope>
</reference>
<dbReference type="InterPro" id="IPR018490">
    <property type="entry name" value="cNMP-bd_dom_sf"/>
</dbReference>
<protein>
    <recommendedName>
        <fullName evidence="7">Cyclic nucleotide-binding domain-containing protein</fullName>
    </recommendedName>
</protein>
<dbReference type="GO" id="GO:0042391">
    <property type="term" value="P:regulation of membrane potential"/>
    <property type="evidence" value="ECO:0007669"/>
    <property type="project" value="TreeGrafter"/>
</dbReference>
<keyword evidence="4" id="KW-0630">Potassium</keyword>
<organism evidence="8">
    <name type="scientific">Oikopleura dioica</name>
    <name type="common">Tunicate</name>
    <dbReference type="NCBI Taxonomy" id="34765"/>
    <lineage>
        <taxon>Eukaryota</taxon>
        <taxon>Metazoa</taxon>
        <taxon>Chordata</taxon>
        <taxon>Tunicata</taxon>
        <taxon>Appendicularia</taxon>
        <taxon>Copelata</taxon>
        <taxon>Oikopleuridae</taxon>
        <taxon>Oikopleura</taxon>
    </lineage>
</organism>
<dbReference type="PRINTS" id="PR01463">
    <property type="entry name" value="EAGCHANLFMLY"/>
</dbReference>
<dbReference type="FunFam" id="1.10.1200.260:FF:000003">
    <property type="entry name" value="Potassium voltage-gated channel subfamily H member 1"/>
    <property type="match status" value="1"/>
</dbReference>
<dbReference type="InterPro" id="IPR003938">
    <property type="entry name" value="K_chnl_volt-dep_EAG/ELK/ERG"/>
</dbReference>
<keyword evidence="6" id="KW-0812">Transmembrane</keyword>
<dbReference type="AlphaFoldDB" id="E4YPS1"/>
<feature type="transmembrane region" description="Helical" evidence="6">
    <location>
        <begin position="126"/>
        <end position="144"/>
    </location>
</feature>
<dbReference type="GO" id="GO:0005249">
    <property type="term" value="F:voltage-gated potassium channel activity"/>
    <property type="evidence" value="ECO:0007669"/>
    <property type="project" value="InterPro"/>
</dbReference>
<evidence type="ECO:0000313" key="8">
    <source>
        <dbReference type="EMBL" id="CBY37467.1"/>
    </source>
</evidence>
<feature type="domain" description="Cyclic nucleotide-binding" evidence="7">
    <location>
        <begin position="238"/>
        <end position="313"/>
    </location>
</feature>
<sequence>DLPIWHGPRCPSVKSQFASFKKCVWLIRPLARLFLVLDRDHTNLRREDGNPAPHSWLIIMSETINNPFKFNETAPEPCTIIDGPSSHDCYSAQFRSKKLASLYFVMTSLTSVGFGNVAANTKHEQIFCVIMLIFGALLYATIFGNVTTIIQQIYADTNRYHDMLSSVREFMRLYQIPHGLRERIMDYIVSTWTITKGIDTQKVLSFCPKDLREGSSISIFCADICVHLNRRVFNEHDAFRYATDSCLRALALEFTTCHMSPADIVYHKGESVDELNFIISGSLEIIQDDEVVAILSNGDVFGDDIWLKSEPNAVAQELGALTYTDLHVIKFWARQLYLL</sequence>
<dbReference type="PANTHER" id="PTHR10217">
    <property type="entry name" value="VOLTAGE AND LIGAND GATED POTASSIUM CHANNEL"/>
    <property type="match status" value="1"/>
</dbReference>
<dbReference type="Gene3D" id="2.60.120.10">
    <property type="entry name" value="Jelly Rolls"/>
    <property type="match status" value="1"/>
</dbReference>
<keyword evidence="3" id="KW-0813">Transport</keyword>
<dbReference type="SUPFAM" id="SSF51206">
    <property type="entry name" value="cAMP-binding domain-like"/>
    <property type="match status" value="1"/>
</dbReference>
<dbReference type="CDD" id="cd00038">
    <property type="entry name" value="CAP_ED"/>
    <property type="match status" value="1"/>
</dbReference>
<keyword evidence="3" id="KW-0851">Voltage-gated channel</keyword>
<evidence type="ECO:0000256" key="3">
    <source>
        <dbReference type="ARBA" id="ARBA00022882"/>
    </source>
</evidence>
<dbReference type="InterPro" id="IPR050818">
    <property type="entry name" value="KCNH_animal-type"/>
</dbReference>
<evidence type="ECO:0000256" key="2">
    <source>
        <dbReference type="ARBA" id="ARBA00022826"/>
    </source>
</evidence>
<evidence type="ECO:0000256" key="5">
    <source>
        <dbReference type="ARBA" id="ARBA00023303"/>
    </source>
</evidence>
<dbReference type="GO" id="GO:0008076">
    <property type="term" value="C:voltage-gated potassium channel complex"/>
    <property type="evidence" value="ECO:0007669"/>
    <property type="project" value="TreeGrafter"/>
</dbReference>
<dbReference type="PANTHER" id="PTHR10217:SF435">
    <property type="entry name" value="POTASSIUM VOLTAGE-GATED CHANNEL PROTEIN EAG"/>
    <property type="match status" value="1"/>
</dbReference>
<gene>
    <name evidence="8" type="ORF">GSOID_T00030927001</name>
</gene>
<dbReference type="SUPFAM" id="SSF81324">
    <property type="entry name" value="Voltage-gated potassium channels"/>
    <property type="match status" value="1"/>
</dbReference>
<evidence type="ECO:0000256" key="6">
    <source>
        <dbReference type="SAM" id="Phobius"/>
    </source>
</evidence>
<dbReference type="Pfam" id="PF07885">
    <property type="entry name" value="Ion_trans_2"/>
    <property type="match status" value="1"/>
</dbReference>
<keyword evidence="6" id="KW-0472">Membrane</keyword>
<feature type="transmembrane region" description="Helical" evidence="6">
    <location>
        <begin position="100"/>
        <end position="119"/>
    </location>
</feature>
<accession>E4YPS1</accession>
<dbReference type="InterPro" id="IPR013099">
    <property type="entry name" value="K_chnl_dom"/>
</dbReference>
<proteinExistence type="predicted"/>
<keyword evidence="2" id="KW-0631">Potassium channel</keyword>
<keyword evidence="6" id="KW-1133">Transmembrane helix</keyword>
<name>E4YPS1_OIKDI</name>
<feature type="non-terminal residue" evidence="8">
    <location>
        <position position="1"/>
    </location>
</feature>
<evidence type="ECO:0000259" key="7">
    <source>
        <dbReference type="PROSITE" id="PS50042"/>
    </source>
</evidence>
<dbReference type="Proteomes" id="UP000011014">
    <property type="component" value="Unassembled WGS sequence"/>
</dbReference>